<evidence type="ECO:0000313" key="3">
    <source>
        <dbReference type="Proteomes" id="UP000652761"/>
    </source>
</evidence>
<feature type="domain" description="G-patch" evidence="1">
    <location>
        <begin position="214"/>
        <end position="260"/>
    </location>
</feature>
<gene>
    <name evidence="2" type="ORF">Taro_000748</name>
</gene>
<protein>
    <recommendedName>
        <fullName evidence="1">G-patch domain-containing protein</fullName>
    </recommendedName>
</protein>
<evidence type="ECO:0000313" key="2">
    <source>
        <dbReference type="EMBL" id="MQL68443.1"/>
    </source>
</evidence>
<dbReference type="OrthoDB" id="10019757at2759"/>
<accession>A0A843TG15</accession>
<dbReference type="InterPro" id="IPR000467">
    <property type="entry name" value="G_patch_dom"/>
</dbReference>
<comment type="caution">
    <text evidence="2">The sequence shown here is derived from an EMBL/GenBank/DDBJ whole genome shotgun (WGS) entry which is preliminary data.</text>
</comment>
<name>A0A843TG15_COLES</name>
<sequence>MLTSTGPPSFAPTIATITSPSYNPPVISPIVPSSSNISLSPTPVPLLANPSILDTSPPPLHHNLALWSGRMFHRMYPNVSVSMPGQPAQQSSTQQQQDMEEIDLVPGTQYDIMKHLDQTPAKISILEMIKRSQTHRDALRAFLQRVMVSEDMNPDNLPSVLSIVNKGPTITFSDGELAAPEARKMPLCVTLTINKVAIDAALVDIGASINDVTTNAKGWNIMFRLGYQSGKGLGAHLHGRTKTVASTKKFTKHGLGYSEWAAFSSSAQSDHGPLTWTLYEHFFRGPVQPRYNTTVEEAPRSAYQALEAQRPNKKKRAETRAVNGLLFEESKAEKEELESEDLSRLFSENDEPQSQLAALSALAATTKRQLLGFGEKIEIVSSPIQTKELWPGCSRPPIHFISSICVYNFDFIPLSPPLILQFSPDALEALIRPSPLFTIFLNGSVLSFFRSLLM</sequence>
<dbReference type="GO" id="GO:0003676">
    <property type="term" value="F:nucleic acid binding"/>
    <property type="evidence" value="ECO:0007669"/>
    <property type="project" value="InterPro"/>
</dbReference>
<reference evidence="2" key="1">
    <citation type="submission" date="2017-07" db="EMBL/GenBank/DDBJ databases">
        <title>Taro Niue Genome Assembly and Annotation.</title>
        <authorList>
            <person name="Atibalentja N."/>
            <person name="Keating K."/>
            <person name="Fields C.J."/>
        </authorList>
    </citation>
    <scope>NUCLEOTIDE SEQUENCE</scope>
    <source>
        <strain evidence="2">Niue_2</strain>
        <tissue evidence="2">Leaf</tissue>
    </source>
</reference>
<dbReference type="PROSITE" id="PS50174">
    <property type="entry name" value="G_PATCH"/>
    <property type="match status" value="1"/>
</dbReference>
<proteinExistence type="predicted"/>
<dbReference type="AlphaFoldDB" id="A0A843TG15"/>
<dbReference type="Proteomes" id="UP000652761">
    <property type="component" value="Unassembled WGS sequence"/>
</dbReference>
<organism evidence="2 3">
    <name type="scientific">Colocasia esculenta</name>
    <name type="common">Wild taro</name>
    <name type="synonym">Arum esculentum</name>
    <dbReference type="NCBI Taxonomy" id="4460"/>
    <lineage>
        <taxon>Eukaryota</taxon>
        <taxon>Viridiplantae</taxon>
        <taxon>Streptophyta</taxon>
        <taxon>Embryophyta</taxon>
        <taxon>Tracheophyta</taxon>
        <taxon>Spermatophyta</taxon>
        <taxon>Magnoliopsida</taxon>
        <taxon>Liliopsida</taxon>
        <taxon>Araceae</taxon>
        <taxon>Aroideae</taxon>
        <taxon>Colocasieae</taxon>
        <taxon>Colocasia</taxon>
    </lineage>
</organism>
<keyword evidence="3" id="KW-1185">Reference proteome</keyword>
<dbReference type="EMBL" id="NMUH01000014">
    <property type="protein sequence ID" value="MQL68443.1"/>
    <property type="molecule type" value="Genomic_DNA"/>
</dbReference>
<evidence type="ECO:0000259" key="1">
    <source>
        <dbReference type="PROSITE" id="PS50174"/>
    </source>
</evidence>